<dbReference type="PANTHER" id="PTHR33570">
    <property type="entry name" value="4-CARBOXYMUCONOLACTONE DECARBOXYLASE FAMILY PROTEIN"/>
    <property type="match status" value="1"/>
</dbReference>
<dbReference type="Gene3D" id="1.20.1290.10">
    <property type="entry name" value="AhpD-like"/>
    <property type="match status" value="1"/>
</dbReference>
<dbReference type="InterPro" id="IPR003779">
    <property type="entry name" value="CMD-like"/>
</dbReference>
<dbReference type="PANTHER" id="PTHR33570:SF2">
    <property type="entry name" value="CARBOXYMUCONOLACTONE DECARBOXYLASE-LIKE DOMAIN-CONTAINING PROTEIN"/>
    <property type="match status" value="1"/>
</dbReference>
<protein>
    <submittedName>
        <fullName evidence="3">Carboxymuconolactone decarboxylase</fullName>
    </submittedName>
</protein>
<feature type="signal peptide" evidence="1">
    <location>
        <begin position="1"/>
        <end position="35"/>
    </location>
</feature>
<keyword evidence="3" id="KW-0614">Plasmid</keyword>
<feature type="domain" description="Carboxymuconolactone decarboxylase-like" evidence="2">
    <location>
        <begin position="174"/>
        <end position="239"/>
    </location>
</feature>
<dbReference type="AlphaFoldDB" id="A0AAN1NUW0"/>
<gene>
    <name evidence="3" type="ORF">C9381_20085</name>
</gene>
<dbReference type="EMBL" id="CP028350">
    <property type="protein sequence ID" value="AVV39535.1"/>
    <property type="molecule type" value="Genomic_DNA"/>
</dbReference>
<evidence type="ECO:0000259" key="2">
    <source>
        <dbReference type="Pfam" id="PF02627"/>
    </source>
</evidence>
<name>A0AAN1NUW0_9GAMM</name>
<dbReference type="Pfam" id="PF02627">
    <property type="entry name" value="CMD"/>
    <property type="match status" value="1"/>
</dbReference>
<geneLocation type="plasmid" evidence="4">
    <name>ppv989-508</name>
</geneLocation>
<organism evidence="3 4">
    <name type="scientific">Pantoea vagans</name>
    <dbReference type="NCBI Taxonomy" id="470934"/>
    <lineage>
        <taxon>Bacteria</taxon>
        <taxon>Pseudomonadati</taxon>
        <taxon>Pseudomonadota</taxon>
        <taxon>Gammaproteobacteria</taxon>
        <taxon>Enterobacterales</taxon>
        <taxon>Erwiniaceae</taxon>
        <taxon>Pantoea</taxon>
    </lineage>
</organism>
<reference evidence="3 4" key="1">
    <citation type="journal article" date="2018" name="Int J Genomics">
        <title>Comparative Genomics Analysis of Plasmid pPV989-94 from a Clinical Isolate of Pantoea vagans PV989.</title>
        <authorList>
            <person name="Xu L."/>
            <person name="Yin M."/>
            <person name="Zhu T."/>
            <person name="Lu J."/>
            <person name="Bao Q."/>
        </authorList>
    </citation>
    <scope>NUCLEOTIDE SEQUENCE [LARGE SCALE GENOMIC DNA]</scope>
    <source>
        <strain evidence="3 4">PV989</strain>
    </source>
</reference>
<keyword evidence="1" id="KW-0732">Signal</keyword>
<evidence type="ECO:0000313" key="3">
    <source>
        <dbReference type="EMBL" id="AVV39535.1"/>
    </source>
</evidence>
<evidence type="ECO:0000256" key="1">
    <source>
        <dbReference type="SAM" id="SignalP"/>
    </source>
</evidence>
<dbReference type="InterPro" id="IPR029032">
    <property type="entry name" value="AhpD-like"/>
</dbReference>
<dbReference type="InterPro" id="IPR052512">
    <property type="entry name" value="4CMD/NDH-1_regulator"/>
</dbReference>
<sequence>MSSMPQPTGHERNLMKRGICSVVMLCAALALPFSAATASLPDAPKRTDMMSETQEQPLTAQHKNMAVIAARAAAGNLPGLNNALQQGLDAGLSISDCREILVQVYAYAGFPRSLNALGELMKVIDSRRAQGIQDDEGRLPGPLPKPEEMLAAGTKNQTALVGKPVSGPLFGFAPAADAYLKTHLFGDIFSRDNLDWKSRELATTGMLAAMPGTEPQLKAHLNMSMNVGVKQSQLAELVAFFMENDEQASADRLQAALDSVLAG</sequence>
<dbReference type="Proteomes" id="UP000241538">
    <property type="component" value="Plasmid pPV989-508"/>
</dbReference>
<dbReference type="SUPFAM" id="SSF69118">
    <property type="entry name" value="AhpD-like"/>
    <property type="match status" value="1"/>
</dbReference>
<dbReference type="RefSeq" id="WP_107320303.1">
    <property type="nucleotide sequence ID" value="NZ_CP028350.1"/>
</dbReference>
<evidence type="ECO:0000313" key="4">
    <source>
        <dbReference type="Proteomes" id="UP000241538"/>
    </source>
</evidence>
<feature type="chain" id="PRO_5042979309" evidence="1">
    <location>
        <begin position="36"/>
        <end position="263"/>
    </location>
</feature>
<proteinExistence type="predicted"/>
<accession>A0AAN1NUW0</accession>
<dbReference type="GO" id="GO:0051920">
    <property type="term" value="F:peroxiredoxin activity"/>
    <property type="evidence" value="ECO:0007669"/>
    <property type="project" value="InterPro"/>
</dbReference>